<dbReference type="RefSeq" id="WP_015193919.1">
    <property type="nucleotide sequence ID" value="NC_019748.1"/>
</dbReference>
<evidence type="ECO:0000313" key="3">
    <source>
        <dbReference type="Proteomes" id="UP000010473"/>
    </source>
</evidence>
<dbReference type="PROSITE" id="PS00409">
    <property type="entry name" value="PROKAR_NTER_METHYL"/>
    <property type="match status" value="1"/>
</dbReference>
<feature type="transmembrane region" description="Helical" evidence="1">
    <location>
        <begin position="46"/>
        <end position="70"/>
    </location>
</feature>
<organism evidence="2 3">
    <name type="scientific">Stanieria cyanosphaera (strain ATCC 29371 / PCC 7437)</name>
    <dbReference type="NCBI Taxonomy" id="111780"/>
    <lineage>
        <taxon>Bacteria</taxon>
        <taxon>Bacillati</taxon>
        <taxon>Cyanobacteriota</taxon>
        <taxon>Cyanophyceae</taxon>
        <taxon>Pleurocapsales</taxon>
        <taxon>Dermocarpellaceae</taxon>
        <taxon>Stanieria</taxon>
    </lineage>
</organism>
<dbReference type="STRING" id="111780.Sta7437_2726"/>
<dbReference type="eggNOG" id="COG4967">
    <property type="taxonomic scope" value="Bacteria"/>
</dbReference>
<dbReference type="AlphaFoldDB" id="K9XVY6"/>
<reference evidence="3" key="1">
    <citation type="journal article" date="2013" name="Proc. Natl. Acad. Sci. U.S.A.">
        <title>Improving the coverage of the cyanobacterial phylum using diversity-driven genome sequencing.</title>
        <authorList>
            <person name="Shih P.M."/>
            <person name="Wu D."/>
            <person name="Latifi A."/>
            <person name="Axen S.D."/>
            <person name="Fewer D.P."/>
            <person name="Talla E."/>
            <person name="Calteau A."/>
            <person name="Cai F."/>
            <person name="Tandeau de Marsac N."/>
            <person name="Rippka R."/>
            <person name="Herdman M."/>
            <person name="Sivonen K."/>
            <person name="Coursin T."/>
            <person name="Laurent T."/>
            <person name="Goodwin L."/>
            <person name="Nolan M."/>
            <person name="Davenport K.W."/>
            <person name="Han C.S."/>
            <person name="Rubin E.M."/>
            <person name="Eisen J.A."/>
            <person name="Woyke T."/>
            <person name="Gugger M."/>
            <person name="Kerfeld C.A."/>
        </authorList>
    </citation>
    <scope>NUCLEOTIDE SEQUENCE [LARGE SCALE GENOMIC DNA]</scope>
    <source>
        <strain evidence="3">ATCC 29371 / PCC 7437</strain>
    </source>
</reference>
<dbReference type="KEGG" id="scs:Sta7437_2726"/>
<dbReference type="Pfam" id="PF07963">
    <property type="entry name" value="N_methyl"/>
    <property type="match status" value="1"/>
</dbReference>
<proteinExistence type="predicted"/>
<keyword evidence="1" id="KW-1133">Transmembrane helix</keyword>
<keyword evidence="1" id="KW-0812">Transmembrane</keyword>
<dbReference type="Proteomes" id="UP000010473">
    <property type="component" value="Chromosome"/>
</dbReference>
<dbReference type="InterPro" id="IPR012902">
    <property type="entry name" value="N_methyl_site"/>
</dbReference>
<evidence type="ECO:0000313" key="2">
    <source>
        <dbReference type="EMBL" id="AFZ36251.1"/>
    </source>
</evidence>
<evidence type="ECO:0008006" key="4">
    <source>
        <dbReference type="Google" id="ProtNLM"/>
    </source>
</evidence>
<keyword evidence="1" id="KW-0472">Membrane</keyword>
<sequence length="192" mass="21055">MLILKKSPQTTFGFLSSSFYSASFRINKTISKKKSKSEAGFSLIEVLVAMLIATFFVVGSMQALVLATMLRVKAQEQQRANQLIQEDTEQIQLTAKNLTVDYSKCSATGSADGYAKALEDSLPSVPADKKLLGDEGKTYRLTRTPTPSSSSPYKVLRIKYEVKEWNGTKLVGDAIATDYIEVIPNAAVQCPK</sequence>
<protein>
    <recommendedName>
        <fullName evidence="4">Prepilin-type N-terminal cleavage/methylation domain-containing protein</fullName>
    </recommendedName>
</protein>
<name>K9XVY6_STAC7</name>
<keyword evidence="3" id="KW-1185">Reference proteome</keyword>
<dbReference type="OrthoDB" id="571532at2"/>
<dbReference type="HOGENOM" id="CLU_111097_0_0_3"/>
<dbReference type="NCBIfam" id="TIGR02532">
    <property type="entry name" value="IV_pilin_GFxxxE"/>
    <property type="match status" value="1"/>
</dbReference>
<gene>
    <name evidence="2" type="ordered locus">Sta7437_2726</name>
</gene>
<accession>K9XVY6</accession>
<evidence type="ECO:0000256" key="1">
    <source>
        <dbReference type="SAM" id="Phobius"/>
    </source>
</evidence>
<dbReference type="EMBL" id="CP003653">
    <property type="protein sequence ID" value="AFZ36251.1"/>
    <property type="molecule type" value="Genomic_DNA"/>
</dbReference>